<reference evidence="6 7" key="1">
    <citation type="submission" date="2015-07" db="EMBL/GenBank/DDBJ databases">
        <title>The genome of Pseudoloma neurophilia, a relevant intracellular parasite of the zebrafish.</title>
        <authorList>
            <person name="Ndikumana S."/>
            <person name="Pelin A."/>
            <person name="Sanders J."/>
            <person name="Corradi N."/>
        </authorList>
    </citation>
    <scope>NUCLEOTIDE SEQUENCE [LARGE SCALE GENOMIC DNA]</scope>
    <source>
        <strain evidence="6 7">MK1</strain>
    </source>
</reference>
<dbReference type="GO" id="GO:0016255">
    <property type="term" value="P:attachment of GPI anchor to protein"/>
    <property type="evidence" value="ECO:0007669"/>
    <property type="project" value="InterPro"/>
</dbReference>
<evidence type="ECO:0000313" key="6">
    <source>
        <dbReference type="EMBL" id="KRH94195.1"/>
    </source>
</evidence>
<dbReference type="Proteomes" id="UP000051530">
    <property type="component" value="Unassembled WGS sequence"/>
</dbReference>
<sequence length="265" mass="31149">MFLFHLLCTVMTKNFAFLVNSSQYWKNMRHSANMHVFYKLLRNNGFDDSEMVIFTADDFSFDERTYHFGKYQTSTIRPAVTKLPFGPFTPEMIYETIMGNHEKLIDMDSNSNFFIYFTGHGNEYFLKLHNKHFITTPCLETALIKLSKRVKRAFVIFDTCRAESLLVKETLPENIVVLTTSNFNEDSMSFTFSHDDDICSVDDFADFVQIHSEKGFNKTILRFFEEISRDFKVASTLTLYPKIDWKISDFIVQDNTEKEIEKFIL</sequence>
<dbReference type="InterPro" id="IPR001096">
    <property type="entry name" value="Peptidase_C13"/>
</dbReference>
<feature type="signal peptide" evidence="5">
    <location>
        <begin position="1"/>
        <end position="16"/>
    </location>
</feature>
<dbReference type="GO" id="GO:0006508">
    <property type="term" value="P:proteolysis"/>
    <property type="evidence" value="ECO:0007669"/>
    <property type="project" value="InterPro"/>
</dbReference>
<dbReference type="AlphaFoldDB" id="A0A0R0LY35"/>
<evidence type="ECO:0000256" key="3">
    <source>
        <dbReference type="ARBA" id="ARBA00022502"/>
    </source>
</evidence>
<comment type="similarity">
    <text evidence="2">Belongs to the peptidase C13 family.</text>
</comment>
<name>A0A0R0LY35_9MICR</name>
<evidence type="ECO:0000313" key="7">
    <source>
        <dbReference type="Proteomes" id="UP000051530"/>
    </source>
</evidence>
<feature type="chain" id="PRO_5006399014" evidence="5">
    <location>
        <begin position="17"/>
        <end position="265"/>
    </location>
</feature>
<dbReference type="PRINTS" id="PR00776">
    <property type="entry name" value="HEMOGLOBNASE"/>
</dbReference>
<comment type="caution">
    <text evidence="6">The sequence shown here is derived from an EMBL/GenBank/DDBJ whole genome shotgun (WGS) entry which is preliminary data.</text>
</comment>
<protein>
    <submittedName>
        <fullName evidence="6">Gpi-anchor transamidase</fullName>
    </submittedName>
</protein>
<keyword evidence="3" id="KW-0337">GPI-anchor biosynthesis</keyword>
<gene>
    <name evidence="6" type="ORF">M153_3430002125</name>
</gene>
<dbReference type="OrthoDB" id="192611at2759"/>
<dbReference type="InterPro" id="IPR028361">
    <property type="entry name" value="GPI_transamidase"/>
</dbReference>
<evidence type="ECO:0000256" key="2">
    <source>
        <dbReference type="ARBA" id="ARBA00009941"/>
    </source>
</evidence>
<dbReference type="GO" id="GO:0006506">
    <property type="term" value="P:GPI anchor biosynthetic process"/>
    <property type="evidence" value="ECO:0007669"/>
    <property type="project" value="UniProtKB-UniPathway"/>
</dbReference>
<dbReference type="EMBL" id="LGUB01000119">
    <property type="protein sequence ID" value="KRH94195.1"/>
    <property type="molecule type" value="Genomic_DNA"/>
</dbReference>
<organism evidence="6 7">
    <name type="scientific">Pseudoloma neurophilia</name>
    <dbReference type="NCBI Taxonomy" id="146866"/>
    <lineage>
        <taxon>Eukaryota</taxon>
        <taxon>Fungi</taxon>
        <taxon>Fungi incertae sedis</taxon>
        <taxon>Microsporidia</taxon>
        <taxon>Pseudoloma</taxon>
    </lineage>
</organism>
<evidence type="ECO:0000256" key="1">
    <source>
        <dbReference type="ARBA" id="ARBA00004687"/>
    </source>
</evidence>
<dbReference type="GO" id="GO:0042765">
    <property type="term" value="C:GPI-anchor transamidase complex"/>
    <property type="evidence" value="ECO:0007669"/>
    <property type="project" value="InterPro"/>
</dbReference>
<dbReference type="UniPathway" id="UPA00196"/>
<dbReference type="GO" id="GO:0003923">
    <property type="term" value="F:GPI-anchor transamidase activity"/>
    <property type="evidence" value="ECO:0007669"/>
    <property type="project" value="InterPro"/>
</dbReference>
<dbReference type="PANTHER" id="PTHR48067:SF1">
    <property type="entry name" value="GPI-ANCHOR TRANSAMIDASE"/>
    <property type="match status" value="1"/>
</dbReference>
<evidence type="ECO:0000256" key="4">
    <source>
        <dbReference type="ARBA" id="ARBA00022729"/>
    </source>
</evidence>
<dbReference type="Pfam" id="PF01650">
    <property type="entry name" value="Peptidase_C13"/>
    <property type="match status" value="1"/>
</dbReference>
<dbReference type="PANTHER" id="PTHR48067">
    <property type="entry name" value="GPI-ANCHOR TRANSAMIDASE"/>
    <property type="match status" value="1"/>
</dbReference>
<keyword evidence="4 5" id="KW-0732">Signal</keyword>
<keyword evidence="7" id="KW-1185">Reference proteome</keyword>
<dbReference type="VEuPathDB" id="MicrosporidiaDB:M153_3430002125"/>
<evidence type="ECO:0000256" key="5">
    <source>
        <dbReference type="SAM" id="SignalP"/>
    </source>
</evidence>
<comment type="pathway">
    <text evidence="1">Glycolipid biosynthesis; glycosylphosphatidylinositol-anchor biosynthesis.</text>
</comment>
<proteinExistence type="inferred from homology"/>
<dbReference type="Gene3D" id="3.40.50.1460">
    <property type="match status" value="1"/>
</dbReference>
<accession>A0A0R0LY35</accession>